<protein>
    <submittedName>
        <fullName evidence="1">Uncharacterized protein</fullName>
    </submittedName>
</protein>
<dbReference type="AlphaFoldDB" id="A0A1C0AMH1"/>
<sequence length="279" mass="28947">MPKAVFIDFDGTYADRGQVPAGHVAAVREARRNGHHVFLCTGRPKAMVPPRILDSVFDGMVGAAGGYVEVGDRVLADTRFPRDLAERVVAVLAAHDATFILEAPDALYGPPGIQERMREILGATLGSDGSDEGVDDILRHLRAVSVPAAASFGKVTIFASPVAISELAHMVGPRVGALPNSVTGLTGHAGEIHLRGVNKAVGIEVATAHLGVERGDIIGIGDGHNDLEMLAHAGTAVVVEGAAPEVMALADHVVEPPHRSGLVRGFAELGLTAVADLST</sequence>
<dbReference type="RefSeq" id="WP_068751186.1">
    <property type="nucleotide sequence ID" value="NZ_LR214441.1"/>
</dbReference>
<dbReference type="InterPro" id="IPR036412">
    <property type="entry name" value="HAD-like_sf"/>
</dbReference>
<proteinExistence type="predicted"/>
<comment type="caution">
    <text evidence="1">The sequence shown here is derived from an EMBL/GenBank/DDBJ whole genome shotgun (WGS) entry which is preliminary data.</text>
</comment>
<dbReference type="Proteomes" id="UP000093501">
    <property type="component" value="Unassembled WGS sequence"/>
</dbReference>
<dbReference type="Gene3D" id="3.30.1240.10">
    <property type="match status" value="1"/>
</dbReference>
<organism evidence="1 2">
    <name type="scientific">Tessaracoccus lapidicaptus</name>
    <dbReference type="NCBI Taxonomy" id="1427523"/>
    <lineage>
        <taxon>Bacteria</taxon>
        <taxon>Bacillati</taxon>
        <taxon>Actinomycetota</taxon>
        <taxon>Actinomycetes</taxon>
        <taxon>Propionibacteriales</taxon>
        <taxon>Propionibacteriaceae</taxon>
        <taxon>Tessaracoccus</taxon>
    </lineage>
</organism>
<keyword evidence="2" id="KW-1185">Reference proteome</keyword>
<accession>A0A1C0AMH1</accession>
<gene>
    <name evidence="1" type="ORF">BCR15_02015</name>
</gene>
<dbReference type="EMBL" id="MBQD01000020">
    <property type="protein sequence ID" value="OCL34503.1"/>
    <property type="molecule type" value="Genomic_DNA"/>
</dbReference>
<dbReference type="PANTHER" id="PTHR10000:SF25">
    <property type="entry name" value="PHOSPHATASE YKRA-RELATED"/>
    <property type="match status" value="1"/>
</dbReference>
<evidence type="ECO:0000313" key="2">
    <source>
        <dbReference type="Proteomes" id="UP000093501"/>
    </source>
</evidence>
<dbReference type="PANTHER" id="PTHR10000">
    <property type="entry name" value="PHOSPHOSERINE PHOSPHATASE"/>
    <property type="match status" value="1"/>
</dbReference>
<reference evidence="2" key="1">
    <citation type="submission" date="2016-07" db="EMBL/GenBank/DDBJ databases">
        <authorList>
            <person name="Florea S."/>
            <person name="Webb J.S."/>
            <person name="Jaromczyk J."/>
            <person name="Schardl C.L."/>
        </authorList>
    </citation>
    <scope>NUCLEOTIDE SEQUENCE [LARGE SCALE GENOMIC DNA]</scope>
    <source>
        <strain evidence="2">IPBSL-7</strain>
    </source>
</reference>
<dbReference type="GO" id="GO:0016791">
    <property type="term" value="F:phosphatase activity"/>
    <property type="evidence" value="ECO:0007669"/>
    <property type="project" value="TreeGrafter"/>
</dbReference>
<dbReference type="GO" id="GO:0005829">
    <property type="term" value="C:cytosol"/>
    <property type="evidence" value="ECO:0007669"/>
    <property type="project" value="TreeGrafter"/>
</dbReference>
<dbReference type="Pfam" id="PF08282">
    <property type="entry name" value="Hydrolase_3"/>
    <property type="match status" value="1"/>
</dbReference>
<dbReference type="GO" id="GO:0000287">
    <property type="term" value="F:magnesium ion binding"/>
    <property type="evidence" value="ECO:0007669"/>
    <property type="project" value="TreeGrafter"/>
</dbReference>
<dbReference type="InterPro" id="IPR023214">
    <property type="entry name" value="HAD_sf"/>
</dbReference>
<evidence type="ECO:0000313" key="1">
    <source>
        <dbReference type="EMBL" id="OCL34503.1"/>
    </source>
</evidence>
<dbReference type="SUPFAM" id="SSF56784">
    <property type="entry name" value="HAD-like"/>
    <property type="match status" value="1"/>
</dbReference>
<dbReference type="Gene3D" id="3.40.50.1000">
    <property type="entry name" value="HAD superfamily/HAD-like"/>
    <property type="match status" value="1"/>
</dbReference>
<name>A0A1C0AMH1_9ACTN</name>